<reference evidence="2" key="1">
    <citation type="journal article" date="2023" name="Front. Plant Sci.">
        <title>Chromosomal-level genome assembly of Melastoma candidum provides insights into trichome evolution.</title>
        <authorList>
            <person name="Zhong Y."/>
            <person name="Wu W."/>
            <person name="Sun C."/>
            <person name="Zou P."/>
            <person name="Liu Y."/>
            <person name="Dai S."/>
            <person name="Zhou R."/>
        </authorList>
    </citation>
    <scope>NUCLEOTIDE SEQUENCE [LARGE SCALE GENOMIC DNA]</scope>
</reference>
<dbReference type="Proteomes" id="UP001057402">
    <property type="component" value="Chromosome 12"/>
</dbReference>
<gene>
    <name evidence="1" type="ORF">MLD38_039642</name>
</gene>
<accession>A0ACB9L364</accession>
<evidence type="ECO:0000313" key="1">
    <source>
        <dbReference type="EMBL" id="KAI4304082.1"/>
    </source>
</evidence>
<protein>
    <submittedName>
        <fullName evidence="1">Uncharacterized protein</fullName>
    </submittedName>
</protein>
<name>A0ACB9L364_9MYRT</name>
<dbReference type="EMBL" id="CM042891">
    <property type="protein sequence ID" value="KAI4304082.1"/>
    <property type="molecule type" value="Genomic_DNA"/>
</dbReference>
<sequence>MRANKCLRCFEGDRFDLTEAEARGVYNMAMTFFNRVKMQRFLVFDYYYLYQKFLEAVLPQIKEGKIIYVEDFAEGLENGPVALVGRFSGRNVGKQVVVVLRE</sequence>
<proteinExistence type="predicted"/>
<keyword evidence="2" id="KW-1185">Reference proteome</keyword>
<organism evidence="1 2">
    <name type="scientific">Melastoma candidum</name>
    <dbReference type="NCBI Taxonomy" id="119954"/>
    <lineage>
        <taxon>Eukaryota</taxon>
        <taxon>Viridiplantae</taxon>
        <taxon>Streptophyta</taxon>
        <taxon>Embryophyta</taxon>
        <taxon>Tracheophyta</taxon>
        <taxon>Spermatophyta</taxon>
        <taxon>Magnoliopsida</taxon>
        <taxon>eudicotyledons</taxon>
        <taxon>Gunneridae</taxon>
        <taxon>Pentapetalae</taxon>
        <taxon>rosids</taxon>
        <taxon>malvids</taxon>
        <taxon>Myrtales</taxon>
        <taxon>Melastomataceae</taxon>
        <taxon>Melastomatoideae</taxon>
        <taxon>Melastomateae</taxon>
        <taxon>Melastoma</taxon>
    </lineage>
</organism>
<evidence type="ECO:0000313" key="2">
    <source>
        <dbReference type="Proteomes" id="UP001057402"/>
    </source>
</evidence>
<comment type="caution">
    <text evidence="1">The sequence shown here is derived from an EMBL/GenBank/DDBJ whole genome shotgun (WGS) entry which is preliminary data.</text>
</comment>